<dbReference type="RefSeq" id="XP_046121036.1">
    <property type="nucleotide sequence ID" value="XM_046263004.1"/>
</dbReference>
<feature type="chain" id="PRO_5040483749" description="N-acetyltransferase domain-containing protein" evidence="2">
    <location>
        <begin position="20"/>
        <end position="574"/>
    </location>
</feature>
<name>A0A9P8CS84_9HYPO</name>
<dbReference type="OrthoDB" id="2129362at2759"/>
<protein>
    <recommendedName>
        <fullName evidence="3">N-acetyltransferase domain-containing protein</fullName>
    </recommendedName>
</protein>
<dbReference type="InterPro" id="IPR000182">
    <property type="entry name" value="GNAT_dom"/>
</dbReference>
<feature type="compositionally biased region" description="Polar residues" evidence="1">
    <location>
        <begin position="105"/>
        <end position="114"/>
    </location>
</feature>
<dbReference type="CDD" id="cd04301">
    <property type="entry name" value="NAT_SF"/>
    <property type="match status" value="1"/>
</dbReference>
<dbReference type="SUPFAM" id="SSF55729">
    <property type="entry name" value="Acyl-CoA N-acyltransferases (Nat)"/>
    <property type="match status" value="1"/>
</dbReference>
<feature type="region of interest" description="Disordered" evidence="1">
    <location>
        <begin position="302"/>
        <end position="322"/>
    </location>
</feature>
<dbReference type="GeneID" id="70293907"/>
<sequence length="574" mass="63989">MSPTEKACLLASLISSTLTCPQSTPEARMPKESKPTPRLAVSAAINGASEWLATCTPTKVAATSSTVHIHTTPILKEQQKGLTLQLGLSPETPDGGRFGDDQCTSKHPSMPTTAQSVIVSSAHSDIGDQSSDDHIHDASNEAQSLQLKAKSSTAAFSHKDDRTLFGQDSKGSPAELSLNSDNGHDECSLRADGLDSWESDGSQPKSAHFVHAWLQAIRVSKCTDLTARLSDPDRQHQDIDTESGEFLQPCQHPSTVPFPDLDEDAGMQWKRQNMTPALHIREDLDLRRRVAYQKQQREIDQEWARREAERTPSPTWPQSDYPIRPAVIGDMAKIAEIMTMESQAEKAPQIIASAPITAEDVRYIFDRSISNYRPFVVAFQEDVLLHLHSWPKGSEKAHEEYVKFRAAQPCEAEKVVGFAFVDEARVGFLQTACPGSRHSGQIRVVVHPEYRRQKIGQSLLDCVLTRIITGYQSQIDYKWECADEMSIYSRMRNFNVRDYAHLFVEVLVQRGEKADGAWQSGLLEKLDFEQVAHLDMAVRTDRGSDSAWLDLQLWQLNTGVVVRDKAPGAYLEDV</sequence>
<dbReference type="Gene3D" id="3.40.630.30">
    <property type="match status" value="1"/>
</dbReference>
<gene>
    <name evidence="4" type="ORF">F5Z01DRAFT_647740</name>
</gene>
<evidence type="ECO:0000256" key="1">
    <source>
        <dbReference type="SAM" id="MobiDB-lite"/>
    </source>
</evidence>
<feature type="region of interest" description="Disordered" evidence="1">
    <location>
        <begin position="88"/>
        <end position="114"/>
    </location>
</feature>
<dbReference type="PROSITE" id="PS51186">
    <property type="entry name" value="GNAT"/>
    <property type="match status" value="1"/>
</dbReference>
<dbReference type="EMBL" id="MU251246">
    <property type="protein sequence ID" value="KAG9257112.1"/>
    <property type="molecule type" value="Genomic_DNA"/>
</dbReference>
<evidence type="ECO:0000313" key="5">
    <source>
        <dbReference type="Proteomes" id="UP000887229"/>
    </source>
</evidence>
<dbReference type="InterPro" id="IPR016181">
    <property type="entry name" value="Acyl_CoA_acyltransferase"/>
</dbReference>
<organism evidence="4 5">
    <name type="scientific">Emericellopsis atlantica</name>
    <dbReference type="NCBI Taxonomy" id="2614577"/>
    <lineage>
        <taxon>Eukaryota</taxon>
        <taxon>Fungi</taxon>
        <taxon>Dikarya</taxon>
        <taxon>Ascomycota</taxon>
        <taxon>Pezizomycotina</taxon>
        <taxon>Sordariomycetes</taxon>
        <taxon>Hypocreomycetidae</taxon>
        <taxon>Hypocreales</taxon>
        <taxon>Bionectriaceae</taxon>
        <taxon>Emericellopsis</taxon>
    </lineage>
</organism>
<evidence type="ECO:0000313" key="4">
    <source>
        <dbReference type="EMBL" id="KAG9257112.1"/>
    </source>
</evidence>
<dbReference type="Proteomes" id="UP000887229">
    <property type="component" value="Unassembled WGS sequence"/>
</dbReference>
<feature type="domain" description="N-acetyltransferase" evidence="3">
    <location>
        <begin position="374"/>
        <end position="541"/>
    </location>
</feature>
<evidence type="ECO:0000256" key="2">
    <source>
        <dbReference type="SAM" id="SignalP"/>
    </source>
</evidence>
<keyword evidence="2" id="KW-0732">Signal</keyword>
<keyword evidence="5" id="KW-1185">Reference proteome</keyword>
<accession>A0A9P8CS84</accession>
<dbReference type="AlphaFoldDB" id="A0A9P8CS84"/>
<comment type="caution">
    <text evidence="4">The sequence shown here is derived from an EMBL/GenBank/DDBJ whole genome shotgun (WGS) entry which is preliminary data.</text>
</comment>
<proteinExistence type="predicted"/>
<feature type="region of interest" description="Disordered" evidence="1">
    <location>
        <begin position="151"/>
        <end position="183"/>
    </location>
</feature>
<feature type="signal peptide" evidence="2">
    <location>
        <begin position="1"/>
        <end position="19"/>
    </location>
</feature>
<reference evidence="4" key="1">
    <citation type="journal article" date="2021" name="IMA Fungus">
        <title>Genomic characterization of three marine fungi, including Emericellopsis atlantica sp. nov. with signatures of a generalist lifestyle and marine biomass degradation.</title>
        <authorList>
            <person name="Hagestad O.C."/>
            <person name="Hou L."/>
            <person name="Andersen J.H."/>
            <person name="Hansen E.H."/>
            <person name="Altermark B."/>
            <person name="Li C."/>
            <person name="Kuhnert E."/>
            <person name="Cox R.J."/>
            <person name="Crous P.W."/>
            <person name="Spatafora J.W."/>
            <person name="Lail K."/>
            <person name="Amirebrahimi M."/>
            <person name="Lipzen A."/>
            <person name="Pangilinan J."/>
            <person name="Andreopoulos W."/>
            <person name="Hayes R.D."/>
            <person name="Ng V."/>
            <person name="Grigoriev I.V."/>
            <person name="Jackson S.A."/>
            <person name="Sutton T.D.S."/>
            <person name="Dobson A.D.W."/>
            <person name="Rama T."/>
        </authorList>
    </citation>
    <scope>NUCLEOTIDE SEQUENCE</scope>
    <source>
        <strain evidence="4">TS7</strain>
    </source>
</reference>
<evidence type="ECO:0000259" key="3">
    <source>
        <dbReference type="PROSITE" id="PS51186"/>
    </source>
</evidence>
<dbReference type="GO" id="GO:0016747">
    <property type="term" value="F:acyltransferase activity, transferring groups other than amino-acyl groups"/>
    <property type="evidence" value="ECO:0007669"/>
    <property type="project" value="InterPro"/>
</dbReference>